<accession>A0A1S9UIT0</accession>
<proteinExistence type="predicted"/>
<sequence length="343" mass="39907">MYKAHLIPNIKHISDEKLSQIKALKHVSNFIQEASNQAAYDDSLSAPLKLAGQLLSRDFGSVDKNISNLVSSDRRVVPFLRSQLFIALIANLEDYFSQIMKEILISFPEKITTKKIDKSLIIESSNKLQSIEKLAFEMIMDILYKSPSEYRKEFEKITSTKTDLLEPYWESYVEMKATRDTGMHGGWKVNQKYVEKAEKKARNTVDGSFLQITKDYFDEALILGEQIVISILKHISEKFKACTYSFVFQEMWNKSSLSTVVSFDQAWRIESNYMVRPRENFSWGWSHSEIMMFNFFKSIYHDEDSMPPLTKLFQRLAKTDVNIINSWLEAPFFFGDILKDPLK</sequence>
<organism evidence="1 2">
    <name type="scientific">Bacillus cereus</name>
    <dbReference type="NCBI Taxonomy" id="1396"/>
    <lineage>
        <taxon>Bacteria</taxon>
        <taxon>Bacillati</taxon>
        <taxon>Bacillota</taxon>
        <taxon>Bacilli</taxon>
        <taxon>Bacillales</taxon>
        <taxon>Bacillaceae</taxon>
        <taxon>Bacillus</taxon>
        <taxon>Bacillus cereus group</taxon>
    </lineage>
</organism>
<dbReference type="AlphaFoldDB" id="A0A1S9UIT0"/>
<name>A0A1S9UIT0_BACCE</name>
<gene>
    <name evidence="1" type="ORF">BW892_20290</name>
</gene>
<comment type="caution">
    <text evidence="1">The sequence shown here is derived from an EMBL/GenBank/DDBJ whole genome shotgun (WGS) entry which is preliminary data.</text>
</comment>
<evidence type="ECO:0000313" key="2">
    <source>
        <dbReference type="Proteomes" id="UP000191124"/>
    </source>
</evidence>
<dbReference type="Proteomes" id="UP000191124">
    <property type="component" value="Unassembled WGS sequence"/>
</dbReference>
<dbReference type="EMBL" id="MUAL01000048">
    <property type="protein sequence ID" value="OOR22142.1"/>
    <property type="molecule type" value="Genomic_DNA"/>
</dbReference>
<protein>
    <submittedName>
        <fullName evidence="1">Uncharacterized protein</fullName>
    </submittedName>
</protein>
<dbReference type="RefSeq" id="WP_078181377.1">
    <property type="nucleotide sequence ID" value="NZ_MUAL01000048.1"/>
</dbReference>
<evidence type="ECO:0000313" key="1">
    <source>
        <dbReference type="EMBL" id="OOR22142.1"/>
    </source>
</evidence>
<reference evidence="1 2" key="1">
    <citation type="submission" date="2017-01" db="EMBL/GenBank/DDBJ databases">
        <title>Bacillus cereus isolates.</title>
        <authorList>
            <person name="Beno S.M."/>
        </authorList>
    </citation>
    <scope>NUCLEOTIDE SEQUENCE [LARGE SCALE GENOMIC DNA]</scope>
    <source>
        <strain evidence="1 2">FSL M7-1219</strain>
    </source>
</reference>